<dbReference type="RefSeq" id="WP_121485507.1">
    <property type="nucleotide sequence ID" value="NZ_QQXL01000006.1"/>
</dbReference>
<organism evidence="1 2">
    <name type="scientific">Galactobacter caseinivorans</name>
    <dbReference type="NCBI Taxonomy" id="2676123"/>
    <lineage>
        <taxon>Bacteria</taxon>
        <taxon>Bacillati</taxon>
        <taxon>Actinomycetota</taxon>
        <taxon>Actinomycetes</taxon>
        <taxon>Micrococcales</taxon>
        <taxon>Micrococcaceae</taxon>
        <taxon>Galactobacter</taxon>
    </lineage>
</organism>
<proteinExistence type="predicted"/>
<protein>
    <submittedName>
        <fullName evidence="1">Uncharacterized protein</fullName>
    </submittedName>
</protein>
<gene>
    <name evidence="1" type="ORF">DWQ67_10150</name>
</gene>
<sequence>MSYTSHESLYRRRWIEGETLRVDHANMLTGDPTTPTTPGIALIARDHHILLCITTEHALQLHEQLTDALGESN</sequence>
<name>A0A496PH77_9MICC</name>
<evidence type="ECO:0000313" key="1">
    <source>
        <dbReference type="EMBL" id="RKW69836.1"/>
    </source>
</evidence>
<comment type="caution">
    <text evidence="1">The sequence shown here is derived from an EMBL/GenBank/DDBJ whole genome shotgun (WGS) entry which is preliminary data.</text>
</comment>
<dbReference type="Proteomes" id="UP000273119">
    <property type="component" value="Unassembled WGS sequence"/>
</dbReference>
<dbReference type="AlphaFoldDB" id="A0A496PH77"/>
<evidence type="ECO:0000313" key="2">
    <source>
        <dbReference type="Proteomes" id="UP000273119"/>
    </source>
</evidence>
<dbReference type="EMBL" id="QQXL01000006">
    <property type="protein sequence ID" value="RKW69836.1"/>
    <property type="molecule type" value="Genomic_DNA"/>
</dbReference>
<accession>A0A496PH77</accession>
<reference evidence="1 2" key="1">
    <citation type="submission" date="2018-07" db="EMBL/GenBank/DDBJ databases">
        <title>Arthrobacter sp. nov., isolated from raw cow's milk with high bacterial count.</title>
        <authorList>
            <person name="Hahne J."/>
            <person name="Isele D."/>
            <person name="Lipski A."/>
        </authorList>
    </citation>
    <scope>NUCLEOTIDE SEQUENCE [LARGE SCALE GENOMIC DNA]</scope>
    <source>
        <strain evidence="1 2">JZ R-183</strain>
    </source>
</reference>
<keyword evidence="2" id="KW-1185">Reference proteome</keyword>